<reference evidence="1 3" key="1">
    <citation type="submission" date="2024-02" db="EMBL/GenBank/DDBJ databases">
        <authorList>
            <person name="Chen Y."/>
            <person name="Shah S."/>
            <person name="Dougan E. K."/>
            <person name="Thang M."/>
            <person name="Chan C."/>
        </authorList>
    </citation>
    <scope>NUCLEOTIDE SEQUENCE [LARGE SCALE GENOMIC DNA]</scope>
</reference>
<keyword evidence="3" id="KW-1185">Reference proteome</keyword>
<name>A0ABP0Q886_9DINO</name>
<protein>
    <submittedName>
        <fullName evidence="1">Uncharacterized protein</fullName>
    </submittedName>
</protein>
<organism evidence="1 3">
    <name type="scientific">Durusdinium trenchii</name>
    <dbReference type="NCBI Taxonomy" id="1381693"/>
    <lineage>
        <taxon>Eukaryota</taxon>
        <taxon>Sar</taxon>
        <taxon>Alveolata</taxon>
        <taxon>Dinophyceae</taxon>
        <taxon>Suessiales</taxon>
        <taxon>Symbiodiniaceae</taxon>
        <taxon>Durusdinium</taxon>
    </lineage>
</organism>
<evidence type="ECO:0000313" key="3">
    <source>
        <dbReference type="Proteomes" id="UP001642484"/>
    </source>
</evidence>
<dbReference type="Proteomes" id="UP001642484">
    <property type="component" value="Unassembled WGS sequence"/>
</dbReference>
<gene>
    <name evidence="1" type="ORF">CCMP2556_LOCUS40995</name>
    <name evidence="2" type="ORF">CCMP2556_LOCUS41019</name>
</gene>
<sequence>MPINFDWFDLTPFANPYFVETGFFQGEGAMKALASGLFQKVISIEVNKELVARAQERFRLPLAAGLLKVVHDDSVHLFQHIQSLEEPCTFFLDAHGHWVQEKMEEPHLPSARKVTPSTFCPLLEELDAIARHPWAKSHKILIDDRRCLQRTWSHPTQSWWRSLDEEMVLEKLRTVNPDFHIRYIDGLTPEDIIAAVPADQ</sequence>
<dbReference type="EMBL" id="CAXAMN010024162">
    <property type="protein sequence ID" value="CAK9084302.1"/>
    <property type="molecule type" value="Genomic_DNA"/>
</dbReference>
<comment type="caution">
    <text evidence="1">The sequence shown here is derived from an EMBL/GenBank/DDBJ whole genome shotgun (WGS) entry which is preliminary data.</text>
</comment>
<evidence type="ECO:0000313" key="1">
    <source>
        <dbReference type="EMBL" id="CAK9084228.1"/>
    </source>
</evidence>
<accession>A0ABP0Q886</accession>
<dbReference type="EMBL" id="CAXAMN010024151">
    <property type="protein sequence ID" value="CAK9084228.1"/>
    <property type="molecule type" value="Genomic_DNA"/>
</dbReference>
<proteinExistence type="predicted"/>
<evidence type="ECO:0000313" key="2">
    <source>
        <dbReference type="EMBL" id="CAK9084302.1"/>
    </source>
</evidence>